<gene>
    <name evidence="3" type="ORF">MNOR_LOCUS26230</name>
</gene>
<proteinExistence type="predicted"/>
<feature type="non-terminal residue" evidence="3">
    <location>
        <position position="306"/>
    </location>
</feature>
<dbReference type="SUPFAM" id="SSF55856">
    <property type="entry name" value="Cytochrome b5-like heme/steroid binding domain"/>
    <property type="match status" value="1"/>
</dbReference>
<feature type="region of interest" description="Disordered" evidence="1">
    <location>
        <begin position="257"/>
        <end position="306"/>
    </location>
</feature>
<evidence type="ECO:0000313" key="3">
    <source>
        <dbReference type="EMBL" id="CAL4129017.1"/>
    </source>
</evidence>
<feature type="compositionally biased region" description="Basic and acidic residues" evidence="1">
    <location>
        <begin position="271"/>
        <end position="283"/>
    </location>
</feature>
<dbReference type="Gene3D" id="3.10.120.10">
    <property type="entry name" value="Cytochrome b5-like heme/steroid binding domain"/>
    <property type="match status" value="1"/>
</dbReference>
<evidence type="ECO:0000313" key="4">
    <source>
        <dbReference type="Proteomes" id="UP001497623"/>
    </source>
</evidence>
<accession>A0AAV2RQ73</accession>
<keyword evidence="2" id="KW-0472">Membrane</keyword>
<dbReference type="AlphaFoldDB" id="A0AAV2RQ73"/>
<dbReference type="EMBL" id="CAXKWB010025912">
    <property type="protein sequence ID" value="CAL4129017.1"/>
    <property type="molecule type" value="Genomic_DNA"/>
</dbReference>
<evidence type="ECO:0000256" key="1">
    <source>
        <dbReference type="SAM" id="MobiDB-lite"/>
    </source>
</evidence>
<dbReference type="Proteomes" id="UP001497623">
    <property type="component" value="Unassembled WGS sequence"/>
</dbReference>
<sequence>MKTKFIVQIVTKPFILRIALCLMGAALYRFKPKHKLYLSNTDIRQSTFIDLFKLVKPMMRGNDIPLSRFVPPPSDENKTKVANHSIEELSINFQNEKNLLVVGSLFYNKKDKLLFARTSKGTFILGRDGSRAFVSGDFTETGLIDNISGLTSQDYIGLDEWVKFYYSDYKYVGKLVGSYYNEKGEETEYYDEVQKWIAEAYAQKEEENDEKKIFPPCNSEWSAANGARVWCTIRSGGIEREWKGVPRKLIKAGQPKPRCACVKPYGPPSHDPTRTNHNNRGDLENPNLQEYPGCQPDQPTCVVPDD</sequence>
<evidence type="ECO:0008006" key="5">
    <source>
        <dbReference type="Google" id="ProtNLM"/>
    </source>
</evidence>
<keyword evidence="2" id="KW-0812">Transmembrane</keyword>
<evidence type="ECO:0000256" key="2">
    <source>
        <dbReference type="SAM" id="Phobius"/>
    </source>
</evidence>
<name>A0AAV2RQ73_MEGNR</name>
<protein>
    <recommendedName>
        <fullName evidence="5">Neuferricin</fullName>
    </recommendedName>
</protein>
<keyword evidence="4" id="KW-1185">Reference proteome</keyword>
<keyword evidence="2" id="KW-1133">Transmembrane helix</keyword>
<dbReference type="InterPro" id="IPR036400">
    <property type="entry name" value="Cyt_B5-like_heme/steroid_sf"/>
</dbReference>
<reference evidence="3 4" key="1">
    <citation type="submission" date="2024-05" db="EMBL/GenBank/DDBJ databases">
        <authorList>
            <person name="Wallberg A."/>
        </authorList>
    </citation>
    <scope>NUCLEOTIDE SEQUENCE [LARGE SCALE GENOMIC DNA]</scope>
</reference>
<feature type="transmembrane region" description="Helical" evidence="2">
    <location>
        <begin position="6"/>
        <end position="28"/>
    </location>
</feature>
<organism evidence="3 4">
    <name type="scientific">Meganyctiphanes norvegica</name>
    <name type="common">Northern krill</name>
    <name type="synonym">Thysanopoda norvegica</name>
    <dbReference type="NCBI Taxonomy" id="48144"/>
    <lineage>
        <taxon>Eukaryota</taxon>
        <taxon>Metazoa</taxon>
        <taxon>Ecdysozoa</taxon>
        <taxon>Arthropoda</taxon>
        <taxon>Crustacea</taxon>
        <taxon>Multicrustacea</taxon>
        <taxon>Malacostraca</taxon>
        <taxon>Eumalacostraca</taxon>
        <taxon>Eucarida</taxon>
        <taxon>Euphausiacea</taxon>
        <taxon>Euphausiidae</taxon>
        <taxon>Meganyctiphanes</taxon>
    </lineage>
</organism>
<comment type="caution">
    <text evidence="3">The sequence shown here is derived from an EMBL/GenBank/DDBJ whole genome shotgun (WGS) entry which is preliminary data.</text>
</comment>